<dbReference type="AlphaFoldDB" id="A0AA35T7M2"/>
<dbReference type="InterPro" id="IPR012349">
    <property type="entry name" value="Split_barrel_FMN-bd"/>
</dbReference>
<keyword evidence="3" id="KW-1185">Reference proteome</keyword>
<reference evidence="2" key="1">
    <citation type="submission" date="2023-03" db="EMBL/GenBank/DDBJ databases">
        <authorList>
            <person name="Steffen K."/>
            <person name="Cardenas P."/>
        </authorList>
    </citation>
    <scope>NUCLEOTIDE SEQUENCE</scope>
</reference>
<accession>A0AA35T7M2</accession>
<protein>
    <recommendedName>
        <fullName evidence="1">Pyridoxamine 5'-phosphate oxidase N-terminal domain-containing protein</fullName>
    </recommendedName>
</protein>
<organism evidence="2 3">
    <name type="scientific">Geodia barretti</name>
    <name type="common">Barrett's horny sponge</name>
    <dbReference type="NCBI Taxonomy" id="519541"/>
    <lineage>
        <taxon>Eukaryota</taxon>
        <taxon>Metazoa</taxon>
        <taxon>Porifera</taxon>
        <taxon>Demospongiae</taxon>
        <taxon>Heteroscleromorpha</taxon>
        <taxon>Tetractinellida</taxon>
        <taxon>Astrophorina</taxon>
        <taxon>Geodiidae</taxon>
        <taxon>Geodia</taxon>
    </lineage>
</organism>
<sequence length="144" mass="15766">MGILTDEMKLALAEQRLIFAATVCPDGTPNLSPKGTIMVWDDDHILFTDLASPGTMRNLAHNPSIEINTLDVFARKGYRFKGTVAVHAGDELEKAVKERMRHGPSNVTGLADSVRAVVLIRVEQALPLISPRLLGRRHRGGYAP</sequence>
<dbReference type="PANTHER" id="PTHR40660:SF1">
    <property type="entry name" value="5'-PHOSPHATE OXIDASE PUTATIVE DOMAIN-CONTAINING PROTEIN-RELATED"/>
    <property type="match status" value="1"/>
</dbReference>
<dbReference type="Gene3D" id="2.30.110.10">
    <property type="entry name" value="Electron Transport, Fmn-binding Protein, Chain A"/>
    <property type="match status" value="1"/>
</dbReference>
<evidence type="ECO:0000313" key="2">
    <source>
        <dbReference type="EMBL" id="CAI8043265.1"/>
    </source>
</evidence>
<proteinExistence type="predicted"/>
<gene>
    <name evidence="2" type="ORF">GBAR_LOCUS24005</name>
</gene>
<dbReference type="PANTHER" id="PTHR40660">
    <property type="entry name" value="5'-PHOSPHATE OXIDASE PUTATIVE DOMAIN-CONTAINING PROTEIN-RELATED"/>
    <property type="match status" value="1"/>
</dbReference>
<dbReference type="Proteomes" id="UP001174909">
    <property type="component" value="Unassembled WGS sequence"/>
</dbReference>
<dbReference type="SUPFAM" id="SSF50475">
    <property type="entry name" value="FMN-binding split barrel"/>
    <property type="match status" value="1"/>
</dbReference>
<feature type="domain" description="Pyridoxamine 5'-phosphate oxidase N-terminal" evidence="1">
    <location>
        <begin position="4"/>
        <end position="124"/>
    </location>
</feature>
<evidence type="ECO:0000313" key="3">
    <source>
        <dbReference type="Proteomes" id="UP001174909"/>
    </source>
</evidence>
<comment type="caution">
    <text evidence="2">The sequence shown here is derived from an EMBL/GenBank/DDBJ whole genome shotgun (WGS) entry which is preliminary data.</text>
</comment>
<dbReference type="Pfam" id="PF01243">
    <property type="entry name" value="PNPOx_N"/>
    <property type="match status" value="1"/>
</dbReference>
<name>A0AA35T7M2_GEOBA</name>
<evidence type="ECO:0000259" key="1">
    <source>
        <dbReference type="Pfam" id="PF01243"/>
    </source>
</evidence>
<dbReference type="EMBL" id="CASHTH010003315">
    <property type="protein sequence ID" value="CAI8043265.1"/>
    <property type="molecule type" value="Genomic_DNA"/>
</dbReference>
<dbReference type="InterPro" id="IPR011576">
    <property type="entry name" value="Pyridox_Oxase_N"/>
</dbReference>